<feature type="compositionally biased region" description="Low complexity" evidence="1">
    <location>
        <begin position="299"/>
        <end position="330"/>
    </location>
</feature>
<keyword evidence="4" id="KW-1185">Reference proteome</keyword>
<name>A0A0D1Z439_9EURO</name>
<proteinExistence type="predicted"/>
<accession>A0A0D1Z439</accession>
<dbReference type="SUPFAM" id="SSF56300">
    <property type="entry name" value="Metallo-dependent phosphatases"/>
    <property type="match status" value="1"/>
</dbReference>
<feature type="domain" description="Calcineurin-like phosphoesterase" evidence="2">
    <location>
        <begin position="14"/>
        <end position="245"/>
    </location>
</feature>
<dbReference type="GO" id="GO:0016787">
    <property type="term" value="F:hydrolase activity"/>
    <property type="evidence" value="ECO:0007669"/>
    <property type="project" value="InterPro"/>
</dbReference>
<dbReference type="Proteomes" id="UP000054466">
    <property type="component" value="Unassembled WGS sequence"/>
</dbReference>
<dbReference type="InterPro" id="IPR004843">
    <property type="entry name" value="Calcineurin-like_PHP"/>
</dbReference>
<dbReference type="InterPro" id="IPR051693">
    <property type="entry name" value="UPF0046_metallophosphoest"/>
</dbReference>
<evidence type="ECO:0000259" key="2">
    <source>
        <dbReference type="Pfam" id="PF00149"/>
    </source>
</evidence>
<dbReference type="GeneID" id="27351488"/>
<protein>
    <recommendedName>
        <fullName evidence="2">Calcineurin-like phosphoesterase domain-containing protein</fullName>
    </recommendedName>
</protein>
<dbReference type="CDD" id="cd07379">
    <property type="entry name" value="MPP_239FB"/>
    <property type="match status" value="1"/>
</dbReference>
<dbReference type="RefSeq" id="XP_016242622.1">
    <property type="nucleotide sequence ID" value="XM_016399810.1"/>
</dbReference>
<dbReference type="HOGENOM" id="CLU_041441_2_1_1"/>
<reference evidence="3 4" key="1">
    <citation type="submission" date="2015-01" db="EMBL/GenBank/DDBJ databases">
        <title>The Genome Sequence of Cladophialophora immunda CBS83496.</title>
        <authorList>
            <consortium name="The Broad Institute Genomics Platform"/>
            <person name="Cuomo C."/>
            <person name="de Hoog S."/>
            <person name="Gorbushina A."/>
            <person name="Stielow B."/>
            <person name="Teixiera M."/>
            <person name="Abouelleil A."/>
            <person name="Chapman S.B."/>
            <person name="Priest M."/>
            <person name="Young S.K."/>
            <person name="Wortman J."/>
            <person name="Nusbaum C."/>
            <person name="Birren B."/>
        </authorList>
    </citation>
    <scope>NUCLEOTIDE SEQUENCE [LARGE SCALE GENOMIC DNA]</scope>
    <source>
        <strain evidence="3 4">CBS 83496</strain>
    </source>
</reference>
<dbReference type="AlphaFoldDB" id="A0A0D1Z439"/>
<sequence>MAVEGPTGRMISTRILIISDTHAHLPLPAEGSTVPFHHPLPAADVLIHCGDLTMNGELSQHEAAVALLTSSSAALKIVIPGNHDLTLDRAYYHRFPGLHAAYGPYVDTTLDRIRALYTSPEARAAGIRYLEEGVARFTLRNGARLAVYASAYQPEFCNWAFGYARSVDRFNSPRHGELGGGGGPECPVPDHGEIDVMITHGPPKGILDKVWRGEGRDGENVGCGHLRTAVERCRPRIHCFGHIHEAWGAVMKRWDVERGGAPEGVYTAAEDGLPTFDDGNDGTGRGDRDGEQSGPVTMSIRGSSSSISHPSTVDPSQRQQTPEPETTLPKEPNPPYHPHDNPNSYYMYTDPRTDQHRRVQQDMPSQAAVRAGETLLRPEAYEDQVRRRCASVDARGLEFGRETLFVNASIMNLRYRPLNAPWVVDVMLPEEPGRASAEE</sequence>
<dbReference type="OrthoDB" id="630188at2759"/>
<evidence type="ECO:0000313" key="4">
    <source>
        <dbReference type="Proteomes" id="UP000054466"/>
    </source>
</evidence>
<dbReference type="PANTHER" id="PTHR12905:SF0">
    <property type="entry name" value="CALCINEURIN-LIKE PHOSPHOESTERASE DOMAIN-CONTAINING PROTEIN"/>
    <property type="match status" value="1"/>
</dbReference>
<dbReference type="PANTHER" id="PTHR12905">
    <property type="entry name" value="METALLOPHOSPHOESTERASE"/>
    <property type="match status" value="1"/>
</dbReference>
<organism evidence="3 4">
    <name type="scientific">Cladophialophora immunda</name>
    <dbReference type="NCBI Taxonomy" id="569365"/>
    <lineage>
        <taxon>Eukaryota</taxon>
        <taxon>Fungi</taxon>
        <taxon>Dikarya</taxon>
        <taxon>Ascomycota</taxon>
        <taxon>Pezizomycotina</taxon>
        <taxon>Eurotiomycetes</taxon>
        <taxon>Chaetothyriomycetidae</taxon>
        <taxon>Chaetothyriales</taxon>
        <taxon>Herpotrichiellaceae</taxon>
        <taxon>Cladophialophora</taxon>
    </lineage>
</organism>
<evidence type="ECO:0000256" key="1">
    <source>
        <dbReference type="SAM" id="MobiDB-lite"/>
    </source>
</evidence>
<gene>
    <name evidence="3" type="ORF">PV07_12294</name>
</gene>
<dbReference type="Pfam" id="PF00149">
    <property type="entry name" value="Metallophos"/>
    <property type="match status" value="1"/>
</dbReference>
<feature type="region of interest" description="Disordered" evidence="1">
    <location>
        <begin position="265"/>
        <end position="356"/>
    </location>
</feature>
<dbReference type="InterPro" id="IPR029052">
    <property type="entry name" value="Metallo-depent_PP-like"/>
</dbReference>
<evidence type="ECO:0000313" key="3">
    <source>
        <dbReference type="EMBL" id="KIW22406.1"/>
    </source>
</evidence>
<dbReference type="Gene3D" id="3.60.21.10">
    <property type="match status" value="1"/>
</dbReference>
<dbReference type="VEuPathDB" id="FungiDB:PV07_12294"/>
<dbReference type="EMBL" id="KN847047">
    <property type="protein sequence ID" value="KIW22406.1"/>
    <property type="molecule type" value="Genomic_DNA"/>
</dbReference>